<gene>
    <name evidence="5" type="primary">ECI2</name>
</gene>
<evidence type="ECO:0000313" key="5">
    <source>
        <dbReference type="EMBL" id="JAC03205.1"/>
    </source>
</evidence>
<keyword evidence="2" id="KW-0576">Peroxisome</keyword>
<dbReference type="EMBL" id="GAMC01003351">
    <property type="protein sequence ID" value="JAC03205.1"/>
    <property type="molecule type" value="mRNA"/>
</dbReference>
<dbReference type="Gene3D" id="3.90.226.10">
    <property type="entry name" value="2-enoyl-CoA Hydratase, Chain A, domain 1"/>
    <property type="match status" value="1"/>
</dbReference>
<accession>W8CCP2</accession>
<dbReference type="SUPFAM" id="SSF52096">
    <property type="entry name" value="ClpP/crotonase"/>
    <property type="match status" value="1"/>
</dbReference>
<evidence type="ECO:0000256" key="1">
    <source>
        <dbReference type="ARBA" id="ARBA00004275"/>
    </source>
</evidence>
<name>W8CCP2_CERCA</name>
<dbReference type="InterPro" id="IPR001753">
    <property type="entry name" value="Enoyl-CoA_hydra/iso"/>
</dbReference>
<keyword evidence="3 5" id="KW-0413">Isomerase</keyword>
<comment type="subcellular location">
    <subcellularLocation>
        <location evidence="1">Peroxisome</location>
    </subcellularLocation>
</comment>
<protein>
    <submittedName>
        <fullName evidence="5">Enoyl-CoA delta isomerase 2, mitochondrial</fullName>
    </submittedName>
</protein>
<organism evidence="5">
    <name type="scientific">Ceratitis capitata</name>
    <name type="common">Mediterranean fruit fly</name>
    <name type="synonym">Tephritis capitata</name>
    <dbReference type="NCBI Taxonomy" id="7213"/>
    <lineage>
        <taxon>Eukaryota</taxon>
        <taxon>Metazoa</taxon>
        <taxon>Ecdysozoa</taxon>
        <taxon>Arthropoda</taxon>
        <taxon>Hexapoda</taxon>
        <taxon>Insecta</taxon>
        <taxon>Pterygota</taxon>
        <taxon>Neoptera</taxon>
        <taxon>Endopterygota</taxon>
        <taxon>Diptera</taxon>
        <taxon>Brachycera</taxon>
        <taxon>Muscomorpha</taxon>
        <taxon>Tephritoidea</taxon>
        <taxon>Tephritidae</taxon>
        <taxon>Ceratitis</taxon>
        <taxon>Ceratitis</taxon>
    </lineage>
</organism>
<reference evidence="5" key="2">
    <citation type="journal article" date="2014" name="BMC Genomics">
        <title>A genomic perspective to assessing quality of mass-reared SIT flies used in Mediterranean fruit fly (Ceratitis capitata) eradication in California.</title>
        <authorList>
            <person name="Calla B."/>
            <person name="Hall B."/>
            <person name="Hou S."/>
            <person name="Geib S.M."/>
        </authorList>
    </citation>
    <scope>NUCLEOTIDE SEQUENCE</scope>
</reference>
<dbReference type="PANTHER" id="PTHR43684">
    <property type="match status" value="1"/>
</dbReference>
<feature type="non-terminal residue" evidence="5">
    <location>
        <position position="1"/>
    </location>
</feature>
<dbReference type="Pfam" id="PF00378">
    <property type="entry name" value="ECH_1"/>
    <property type="match status" value="1"/>
</dbReference>
<feature type="compositionally biased region" description="Polar residues" evidence="4">
    <location>
        <begin position="1"/>
        <end position="11"/>
    </location>
</feature>
<dbReference type="InterPro" id="IPR029045">
    <property type="entry name" value="ClpP/crotonase-like_dom_sf"/>
</dbReference>
<proteinExistence type="evidence at transcript level"/>
<dbReference type="PANTHER" id="PTHR43684:SF1">
    <property type="entry name" value="ENOYL-COA DELTA ISOMERASE 2"/>
    <property type="match status" value="1"/>
</dbReference>
<dbReference type="GO" id="GO:0004165">
    <property type="term" value="F:delta(3)-delta(2)-enoyl-CoA isomerase activity"/>
    <property type="evidence" value="ECO:0007669"/>
    <property type="project" value="UniProtKB-ARBA"/>
</dbReference>
<dbReference type="GO" id="GO:0005777">
    <property type="term" value="C:peroxisome"/>
    <property type="evidence" value="ECO:0007669"/>
    <property type="project" value="UniProtKB-SubCell"/>
</dbReference>
<feature type="region of interest" description="Disordered" evidence="4">
    <location>
        <begin position="1"/>
        <end position="24"/>
    </location>
</feature>
<evidence type="ECO:0000256" key="3">
    <source>
        <dbReference type="ARBA" id="ARBA00023235"/>
    </source>
</evidence>
<dbReference type="Gene3D" id="1.10.12.10">
    <property type="entry name" value="Lyase 2-enoyl-coa Hydratase, Chain A, domain 2"/>
    <property type="match status" value="1"/>
</dbReference>
<dbReference type="InterPro" id="IPR051053">
    <property type="entry name" value="ECH/Chromodomain_protein"/>
</dbReference>
<dbReference type="CDD" id="cd06558">
    <property type="entry name" value="crotonase-like"/>
    <property type="match status" value="1"/>
</dbReference>
<sequence length="315" mass="35099">VVMSASNNGINTKQTTTVSTSLPTSTAKAATATAHSITKPKPNSASQPCSYSELHVQQRDRIYVITFNRPTVCNALTRRGYYELIRALNYATFDDAITTVVLTGADGCFTSGNDLTQLSQYTSPHAFFRSSNYVLRFLIKSFIFCPKVLVALVDGPCIGIGFVFAMLCDVVYCTERAYFETPFTRLGLCPEGCATYLLPQLLGRVKAAELLLFGTRLSAVEALRFNLVARIVPQSELERQLWPQLLAYARLPVESLRATKRVLAKMEREQLLHALKAECLELERLRKGETYQRAIQAFVARKDRMGSGDENKSKL</sequence>
<evidence type="ECO:0000256" key="2">
    <source>
        <dbReference type="ARBA" id="ARBA00023140"/>
    </source>
</evidence>
<feature type="compositionally biased region" description="Low complexity" evidence="4">
    <location>
        <begin position="12"/>
        <end position="24"/>
    </location>
</feature>
<dbReference type="AlphaFoldDB" id="W8CCP2"/>
<reference evidence="5" key="1">
    <citation type="submission" date="2013-07" db="EMBL/GenBank/DDBJ databases">
        <authorList>
            <person name="Geib S."/>
        </authorList>
    </citation>
    <scope>NUCLEOTIDE SEQUENCE</scope>
</reference>
<dbReference type="OrthoDB" id="124855at2759"/>
<dbReference type="InterPro" id="IPR014748">
    <property type="entry name" value="Enoyl-CoA_hydra_C"/>
</dbReference>
<evidence type="ECO:0000256" key="4">
    <source>
        <dbReference type="SAM" id="MobiDB-lite"/>
    </source>
</evidence>